<organism evidence="4">
    <name type="scientific">Salinispirillum sp. LH 10-3-1</name>
    <dbReference type="NCBI Taxonomy" id="2952525"/>
    <lineage>
        <taxon>Bacteria</taxon>
        <taxon>Pseudomonadati</taxon>
        <taxon>Pseudomonadota</taxon>
        <taxon>Gammaproteobacteria</taxon>
        <taxon>Oceanospirillales</taxon>
        <taxon>Saccharospirillaceae</taxon>
        <taxon>Salinispirillum</taxon>
    </lineage>
</organism>
<sequence>MTDAPTGTVLIIDDDAAFRRLLGRGLTRLGWQTLEADSSASAMAALQQAPSHVLLDLRLGEENGMTLLEPIRAQYPDIRIILLTGFASIASAVAAMKRGADDYLSKPVDIQAVDQALRGDRPDAVEDIQEQPPALRRVEWEHIQRVLADCGGNVSEAARVLGMHRRSLQRKLAKKPGPERP</sequence>
<dbReference type="EMBL" id="CP101717">
    <property type="protein sequence ID" value="WLD57863.1"/>
    <property type="molecule type" value="Genomic_DNA"/>
</dbReference>
<accession>A0AB38YEY0</accession>
<dbReference type="PANTHER" id="PTHR44591">
    <property type="entry name" value="STRESS RESPONSE REGULATOR PROTEIN 1"/>
    <property type="match status" value="1"/>
</dbReference>
<dbReference type="Pfam" id="PF02954">
    <property type="entry name" value="HTH_8"/>
    <property type="match status" value="1"/>
</dbReference>
<evidence type="ECO:0000256" key="1">
    <source>
        <dbReference type="ARBA" id="ARBA00022553"/>
    </source>
</evidence>
<dbReference type="SUPFAM" id="SSF52172">
    <property type="entry name" value="CheY-like"/>
    <property type="match status" value="1"/>
</dbReference>
<dbReference type="SMART" id="SM00448">
    <property type="entry name" value="REC"/>
    <property type="match status" value="1"/>
</dbReference>
<dbReference type="PANTHER" id="PTHR44591:SF3">
    <property type="entry name" value="RESPONSE REGULATORY DOMAIN-CONTAINING PROTEIN"/>
    <property type="match status" value="1"/>
</dbReference>
<dbReference type="GO" id="GO:0000160">
    <property type="term" value="P:phosphorelay signal transduction system"/>
    <property type="evidence" value="ECO:0007669"/>
    <property type="project" value="InterPro"/>
</dbReference>
<dbReference type="Pfam" id="PF00072">
    <property type="entry name" value="Response_reg"/>
    <property type="match status" value="1"/>
</dbReference>
<dbReference type="Gene3D" id="1.10.10.60">
    <property type="entry name" value="Homeodomain-like"/>
    <property type="match status" value="1"/>
</dbReference>
<keyword evidence="1 2" id="KW-0597">Phosphoprotein</keyword>
<protein>
    <submittedName>
        <fullName evidence="4">Response regulator</fullName>
    </submittedName>
</protein>
<dbReference type="Gene3D" id="3.40.50.2300">
    <property type="match status" value="1"/>
</dbReference>
<dbReference type="InterPro" id="IPR001789">
    <property type="entry name" value="Sig_transdc_resp-reg_receiver"/>
</dbReference>
<dbReference type="InterPro" id="IPR009057">
    <property type="entry name" value="Homeodomain-like_sf"/>
</dbReference>
<gene>
    <name evidence="4" type="ORF">NFC81_14285</name>
</gene>
<name>A0AB38YEY0_9GAMM</name>
<dbReference type="PRINTS" id="PR01590">
    <property type="entry name" value="HTHFIS"/>
</dbReference>
<evidence type="ECO:0000313" key="4">
    <source>
        <dbReference type="EMBL" id="WLD57863.1"/>
    </source>
</evidence>
<dbReference type="InterPro" id="IPR011006">
    <property type="entry name" value="CheY-like_superfamily"/>
</dbReference>
<feature type="modified residue" description="4-aspartylphosphate" evidence="2">
    <location>
        <position position="56"/>
    </location>
</feature>
<proteinExistence type="predicted"/>
<evidence type="ECO:0000259" key="3">
    <source>
        <dbReference type="PROSITE" id="PS50110"/>
    </source>
</evidence>
<reference evidence="4" key="1">
    <citation type="submission" date="2022-07" db="EMBL/GenBank/DDBJ databases">
        <title>Complete genome sequence of Salinispirillum sp. LH10-3-1 capable of multiple carbohydrate inversion isolated from a soda lake.</title>
        <authorList>
            <person name="Liu J."/>
            <person name="Zhai Y."/>
            <person name="Zhang H."/>
            <person name="Yang H."/>
            <person name="Qu J."/>
            <person name="Li J."/>
        </authorList>
    </citation>
    <scope>NUCLEOTIDE SEQUENCE</scope>
    <source>
        <strain evidence="4">LH 10-3-1</strain>
    </source>
</reference>
<evidence type="ECO:0000256" key="2">
    <source>
        <dbReference type="PROSITE-ProRule" id="PRU00169"/>
    </source>
</evidence>
<dbReference type="InterPro" id="IPR002197">
    <property type="entry name" value="HTH_Fis"/>
</dbReference>
<dbReference type="InterPro" id="IPR050595">
    <property type="entry name" value="Bact_response_regulator"/>
</dbReference>
<feature type="domain" description="Response regulatory" evidence="3">
    <location>
        <begin position="8"/>
        <end position="121"/>
    </location>
</feature>
<dbReference type="SUPFAM" id="SSF46689">
    <property type="entry name" value="Homeodomain-like"/>
    <property type="match status" value="1"/>
</dbReference>
<dbReference type="PROSITE" id="PS50110">
    <property type="entry name" value="RESPONSE_REGULATORY"/>
    <property type="match status" value="1"/>
</dbReference>
<dbReference type="AlphaFoldDB" id="A0AB38YEY0"/>
<dbReference type="RefSeq" id="WP_304995146.1">
    <property type="nucleotide sequence ID" value="NZ_CP101717.1"/>
</dbReference>
<dbReference type="GO" id="GO:0043565">
    <property type="term" value="F:sequence-specific DNA binding"/>
    <property type="evidence" value="ECO:0007669"/>
    <property type="project" value="InterPro"/>
</dbReference>